<dbReference type="Proteomes" id="UP001169862">
    <property type="component" value="Unassembled WGS sequence"/>
</dbReference>
<evidence type="ECO:0000259" key="6">
    <source>
        <dbReference type="PROSITE" id="PS51352"/>
    </source>
</evidence>
<evidence type="ECO:0000256" key="4">
    <source>
        <dbReference type="ARBA" id="ARBA00023157"/>
    </source>
</evidence>
<dbReference type="Gene3D" id="3.40.30.10">
    <property type="entry name" value="Glutaredoxin"/>
    <property type="match status" value="1"/>
</dbReference>
<reference evidence="7" key="1">
    <citation type="submission" date="2023-07" db="EMBL/GenBank/DDBJ databases">
        <title>Genome content predicts the carbon catabolic preferences of heterotrophic bacteria.</title>
        <authorList>
            <person name="Gralka M."/>
        </authorList>
    </citation>
    <scope>NUCLEOTIDE SEQUENCE</scope>
    <source>
        <strain evidence="7">I2M16</strain>
    </source>
</reference>
<dbReference type="InterPro" id="IPR013740">
    <property type="entry name" value="Redoxin"/>
</dbReference>
<dbReference type="RefSeq" id="WP_303552447.1">
    <property type="nucleotide sequence ID" value="NZ_JAUOPG010000016.1"/>
</dbReference>
<dbReference type="InterPro" id="IPR017937">
    <property type="entry name" value="Thioredoxin_CS"/>
</dbReference>
<dbReference type="AlphaFoldDB" id="A0AAW7XMK3"/>
<dbReference type="GO" id="GO:0015036">
    <property type="term" value="F:disulfide oxidoreductase activity"/>
    <property type="evidence" value="ECO:0007669"/>
    <property type="project" value="InterPro"/>
</dbReference>
<dbReference type="EMBL" id="JAUOPG010000016">
    <property type="protein sequence ID" value="MDO6455365.1"/>
    <property type="molecule type" value="Genomic_DNA"/>
</dbReference>
<keyword evidence="5" id="KW-0676">Redox-active center</keyword>
<evidence type="ECO:0000256" key="3">
    <source>
        <dbReference type="ARBA" id="ARBA00022748"/>
    </source>
</evidence>
<comment type="subcellular location">
    <subcellularLocation>
        <location evidence="1">Cell inner membrane</location>
        <topology evidence="1">Single-pass membrane protein</topology>
        <orientation evidence="1">Periplasmic side</orientation>
    </subcellularLocation>
</comment>
<evidence type="ECO:0000313" key="8">
    <source>
        <dbReference type="Proteomes" id="UP001169862"/>
    </source>
</evidence>
<keyword evidence="4" id="KW-1015">Disulfide bond</keyword>
<gene>
    <name evidence="7" type="ORF">Q4490_17525</name>
</gene>
<dbReference type="GO" id="GO:0005886">
    <property type="term" value="C:plasma membrane"/>
    <property type="evidence" value="ECO:0007669"/>
    <property type="project" value="UniProtKB-SubCell"/>
</dbReference>
<evidence type="ECO:0000256" key="5">
    <source>
        <dbReference type="ARBA" id="ARBA00023284"/>
    </source>
</evidence>
<dbReference type="PANTHER" id="PTHR42852:SF6">
    <property type="entry name" value="THIOL:DISULFIDE INTERCHANGE PROTEIN DSBE"/>
    <property type="match status" value="1"/>
</dbReference>
<feature type="domain" description="Thioredoxin" evidence="6">
    <location>
        <begin position="34"/>
        <end position="175"/>
    </location>
</feature>
<accession>A0AAW7XMK3</accession>
<dbReference type="GO" id="GO:0030288">
    <property type="term" value="C:outer membrane-bounded periplasmic space"/>
    <property type="evidence" value="ECO:0007669"/>
    <property type="project" value="InterPro"/>
</dbReference>
<comment type="caution">
    <text evidence="7">The sequence shown here is derived from an EMBL/GenBank/DDBJ whole genome shotgun (WGS) entry which is preliminary data.</text>
</comment>
<dbReference type="PANTHER" id="PTHR42852">
    <property type="entry name" value="THIOL:DISULFIDE INTERCHANGE PROTEIN DSBE"/>
    <property type="match status" value="1"/>
</dbReference>
<dbReference type="InterPro" id="IPR050553">
    <property type="entry name" value="Thioredoxin_ResA/DsbE_sf"/>
</dbReference>
<dbReference type="PROSITE" id="PS00194">
    <property type="entry name" value="THIOREDOXIN_1"/>
    <property type="match status" value="1"/>
</dbReference>
<keyword evidence="3" id="KW-0201">Cytochrome c-type biogenesis</keyword>
<evidence type="ECO:0000256" key="2">
    <source>
        <dbReference type="ARBA" id="ARBA00007758"/>
    </source>
</evidence>
<dbReference type="InterPro" id="IPR036249">
    <property type="entry name" value="Thioredoxin-like_sf"/>
</dbReference>
<name>A0AAW7XMK3_9GAMM</name>
<dbReference type="SUPFAM" id="SSF52833">
    <property type="entry name" value="Thioredoxin-like"/>
    <property type="match status" value="1"/>
</dbReference>
<evidence type="ECO:0000256" key="1">
    <source>
        <dbReference type="ARBA" id="ARBA00004383"/>
    </source>
</evidence>
<protein>
    <submittedName>
        <fullName evidence="7">DsbE family thiol:disulfide interchange protein</fullName>
    </submittedName>
</protein>
<dbReference type="InterPro" id="IPR013766">
    <property type="entry name" value="Thioredoxin_domain"/>
</dbReference>
<dbReference type="InterPro" id="IPR004799">
    <property type="entry name" value="Periplasmic_diS_OxRdtase_DsbE"/>
</dbReference>
<sequence>MKRLFLFIPLVVFIALGALFWKGLTLDPTELPTALLNKPVPTFSLPALAAEDGLLTQESLKGKPALLNVWATWCPTCKEEHAQLNKIAREEGVTIYGINYKDERAAANDWLARYSNPYVLNIYDEAGSLGLDLGVYGAPETYVLDADGIIRYRHVGAVDQAVWEQLRSIMKQVSESSQQEGAG</sequence>
<comment type="similarity">
    <text evidence="2">Belongs to the thioredoxin family. DsbE subfamily.</text>
</comment>
<evidence type="ECO:0000313" key="7">
    <source>
        <dbReference type="EMBL" id="MDO6455365.1"/>
    </source>
</evidence>
<dbReference type="CDD" id="cd03010">
    <property type="entry name" value="TlpA_like_DsbE"/>
    <property type="match status" value="1"/>
</dbReference>
<dbReference type="NCBIfam" id="TIGR00385">
    <property type="entry name" value="dsbE"/>
    <property type="match status" value="1"/>
</dbReference>
<dbReference type="GO" id="GO:0017004">
    <property type="term" value="P:cytochrome complex assembly"/>
    <property type="evidence" value="ECO:0007669"/>
    <property type="project" value="UniProtKB-KW"/>
</dbReference>
<dbReference type="PROSITE" id="PS51352">
    <property type="entry name" value="THIOREDOXIN_2"/>
    <property type="match status" value="1"/>
</dbReference>
<proteinExistence type="inferred from homology"/>
<dbReference type="Pfam" id="PF08534">
    <property type="entry name" value="Redoxin"/>
    <property type="match status" value="1"/>
</dbReference>
<organism evidence="7 8">
    <name type="scientific">Neptunomonas phycophila</name>
    <dbReference type="NCBI Taxonomy" id="1572645"/>
    <lineage>
        <taxon>Bacteria</taxon>
        <taxon>Pseudomonadati</taxon>
        <taxon>Pseudomonadota</taxon>
        <taxon>Gammaproteobacteria</taxon>
        <taxon>Oceanospirillales</taxon>
        <taxon>Oceanospirillaceae</taxon>
        <taxon>Neptunomonas</taxon>
    </lineage>
</organism>